<keyword evidence="5" id="KW-0378">Hydrolase</keyword>
<dbReference type="NCBIfam" id="TIGR04183">
    <property type="entry name" value="Por_Secre_tail"/>
    <property type="match status" value="1"/>
</dbReference>
<dbReference type="PANTHER" id="PTHR33794:SF1">
    <property type="entry name" value="BACILLOLYSIN"/>
    <property type="match status" value="1"/>
</dbReference>
<evidence type="ECO:0000256" key="4">
    <source>
        <dbReference type="ARBA" id="ARBA00022729"/>
    </source>
</evidence>
<comment type="similarity">
    <text evidence="1">Belongs to the peptidase M4 family.</text>
</comment>
<protein>
    <submittedName>
        <fullName evidence="13">M4 family metallopeptidase</fullName>
    </submittedName>
</protein>
<evidence type="ECO:0000256" key="7">
    <source>
        <dbReference type="ARBA" id="ARBA00023049"/>
    </source>
</evidence>
<gene>
    <name evidence="13" type="ORF">GCM10023185_13940</name>
</gene>
<proteinExistence type="inferred from homology"/>
<dbReference type="Pfam" id="PF01447">
    <property type="entry name" value="Peptidase_M4"/>
    <property type="match status" value="1"/>
</dbReference>
<comment type="caution">
    <text evidence="13">The sequence shown here is derived from an EMBL/GenBank/DDBJ whole genome shotgun (WGS) entry which is preliminary data.</text>
</comment>
<evidence type="ECO:0000259" key="9">
    <source>
        <dbReference type="Pfam" id="PF02868"/>
    </source>
</evidence>
<dbReference type="Proteomes" id="UP001501153">
    <property type="component" value="Unassembled WGS sequence"/>
</dbReference>
<dbReference type="SUPFAM" id="SSF55486">
    <property type="entry name" value="Metalloproteases ('zincins'), catalytic domain"/>
    <property type="match status" value="1"/>
</dbReference>
<dbReference type="Gene3D" id="1.10.390.10">
    <property type="entry name" value="Neutral Protease Domain 2"/>
    <property type="match status" value="1"/>
</dbReference>
<organism evidence="13 14">
    <name type="scientific">Hymenobacter saemangeumensis</name>
    <dbReference type="NCBI Taxonomy" id="1084522"/>
    <lineage>
        <taxon>Bacteria</taxon>
        <taxon>Pseudomonadati</taxon>
        <taxon>Bacteroidota</taxon>
        <taxon>Cytophagia</taxon>
        <taxon>Cytophagales</taxon>
        <taxon>Hymenobacteraceae</taxon>
        <taxon>Hymenobacter</taxon>
    </lineage>
</organism>
<dbReference type="InterPro" id="IPR045474">
    <property type="entry name" value="GEVED"/>
</dbReference>
<dbReference type="Pfam" id="PF02868">
    <property type="entry name" value="Peptidase_M4_C"/>
    <property type="match status" value="1"/>
</dbReference>
<evidence type="ECO:0000313" key="13">
    <source>
        <dbReference type="EMBL" id="GAA4353373.1"/>
    </source>
</evidence>
<evidence type="ECO:0000313" key="14">
    <source>
        <dbReference type="Proteomes" id="UP001501153"/>
    </source>
</evidence>
<dbReference type="InterPro" id="IPR050728">
    <property type="entry name" value="Zinc_Metalloprotease_M4"/>
</dbReference>
<dbReference type="InterPro" id="IPR001570">
    <property type="entry name" value="Peptidase_M4_C_domain"/>
</dbReference>
<keyword evidence="14" id="KW-1185">Reference proteome</keyword>
<dbReference type="Gene3D" id="3.10.450.490">
    <property type="match status" value="1"/>
</dbReference>
<dbReference type="InterPro" id="IPR026444">
    <property type="entry name" value="Secre_tail"/>
</dbReference>
<dbReference type="Pfam" id="PF07504">
    <property type="entry name" value="FTP"/>
    <property type="match status" value="1"/>
</dbReference>
<dbReference type="Gene3D" id="3.10.170.10">
    <property type="match status" value="1"/>
</dbReference>
<feature type="domain" description="GEVED" evidence="12">
    <location>
        <begin position="679"/>
        <end position="752"/>
    </location>
</feature>
<dbReference type="InterPro" id="IPR027268">
    <property type="entry name" value="Peptidase_M4/M1_CTD_sf"/>
</dbReference>
<evidence type="ECO:0000256" key="1">
    <source>
        <dbReference type="ARBA" id="ARBA00009388"/>
    </source>
</evidence>
<feature type="domain" description="Secretion system C-terminal sorting" evidence="11">
    <location>
        <begin position="785"/>
        <end position="852"/>
    </location>
</feature>
<keyword evidence="3" id="KW-0479">Metal-binding</keyword>
<keyword evidence="2" id="KW-0645">Protease</keyword>
<evidence type="ECO:0000259" key="12">
    <source>
        <dbReference type="Pfam" id="PF20009"/>
    </source>
</evidence>
<keyword evidence="7" id="KW-0482">Metalloprotease</keyword>
<accession>A0ABP8I8K5</accession>
<evidence type="ECO:0000259" key="8">
    <source>
        <dbReference type="Pfam" id="PF01447"/>
    </source>
</evidence>
<dbReference type="EMBL" id="BAABGZ010000013">
    <property type="protein sequence ID" value="GAA4353373.1"/>
    <property type="molecule type" value="Genomic_DNA"/>
</dbReference>
<reference evidence="14" key="1">
    <citation type="journal article" date="2019" name="Int. J. Syst. Evol. Microbiol.">
        <title>The Global Catalogue of Microorganisms (GCM) 10K type strain sequencing project: providing services to taxonomists for standard genome sequencing and annotation.</title>
        <authorList>
            <consortium name="The Broad Institute Genomics Platform"/>
            <consortium name="The Broad Institute Genome Sequencing Center for Infectious Disease"/>
            <person name="Wu L."/>
            <person name="Ma J."/>
        </authorList>
    </citation>
    <scope>NUCLEOTIDE SEQUENCE [LARGE SCALE GENOMIC DNA]</scope>
    <source>
        <strain evidence="14">JCM 17923</strain>
    </source>
</reference>
<dbReference type="Pfam" id="PF18962">
    <property type="entry name" value="Por_Secre_tail"/>
    <property type="match status" value="1"/>
</dbReference>
<evidence type="ECO:0000259" key="11">
    <source>
        <dbReference type="Pfam" id="PF18962"/>
    </source>
</evidence>
<dbReference type="Pfam" id="PF20009">
    <property type="entry name" value="GEVED"/>
    <property type="match status" value="1"/>
</dbReference>
<name>A0ABP8I8K5_9BACT</name>
<feature type="domain" description="Peptidase M4" evidence="8">
    <location>
        <begin position="267"/>
        <end position="427"/>
    </location>
</feature>
<evidence type="ECO:0000256" key="3">
    <source>
        <dbReference type="ARBA" id="ARBA00022723"/>
    </source>
</evidence>
<dbReference type="InterPro" id="IPR011096">
    <property type="entry name" value="FTP_domain"/>
</dbReference>
<dbReference type="InterPro" id="IPR013856">
    <property type="entry name" value="Peptidase_M4_domain"/>
</dbReference>
<keyword evidence="4" id="KW-0732">Signal</keyword>
<sequence>MTLPEGQNFAAITGCQTDSTRCNSGILTNPQLNLRMKKQYKALACALLGTLLSPVAMAQNSERIQQKFLGPDNQPEMVQFSAAGKAAYRLANATQVLREQLGLTADDALLPVSQEADEVGLVHRKYSQFYKGIKVEHAEYSVHAKGDAIQSISGDFEKIENLNTTPTLRASKALARALSFVNARKYMWQDAAAEAQLKSMKGSPTATYLPAGELVVVRSLKTNEPVLAWKFDIYAQLPMSREYVYIDAHTGEEVMRDAIIKHANATGTFDTRYNYTVTSTTETTTGGYRLHDATRGNRIETKNIRNSNLLSAVVDFVDANNHWTAGEYDNAKFDNAALDVHWGTQVTYDYWKNVHGRNSYDGSGAKLASYVHFNEDPSQFASTINAGWDSQNELMVYGDGGVDGQGKVYGPLTSLDIVGHELGHAVCDKTAKLRYQNESGALNEGFSDIWGSQVEIYGGRFNKSAWTIGEDVTSGGLRSMSNPNLSSQPDTYGGRFWQPTVSNPMGGQNGNDYGGVHTNSGVLNYWFYLLSVGGSGTNDHGRTFSVAGITSSKAARIAYHAERFYLSPASYFASARTATLASATDIYGAGSAEVRAVENAWFAVGVYNNTPSYCTSKGASAATEWIDRVRIGSIDSNTGSNGGYNFFYNLGATPLAAGMQHSILYSAGFSSGNSFAENFRIYIDYNQNGVFTDAGEQIVNITTPDKWDYASTFTIPTTALTGPTRLRVVMSRASATNSCGSYSYGETEDYIVDIINGTSPVPAPVPRMATATAKAPTRGDLQLTVFPNPATDLLNVALEGRPAPLSVVITDVRGAVVATQAGPDGALRIGHLNKGIYTVTVNDGERTYHKRFVKE</sequence>
<feature type="domain" description="Peptidase M4 C-terminal" evidence="9">
    <location>
        <begin position="431"/>
        <end position="606"/>
    </location>
</feature>
<evidence type="ECO:0000256" key="6">
    <source>
        <dbReference type="ARBA" id="ARBA00022833"/>
    </source>
</evidence>
<keyword evidence="6" id="KW-0862">Zinc</keyword>
<dbReference type="PANTHER" id="PTHR33794">
    <property type="entry name" value="BACILLOLYSIN"/>
    <property type="match status" value="1"/>
</dbReference>
<evidence type="ECO:0000256" key="5">
    <source>
        <dbReference type="ARBA" id="ARBA00022801"/>
    </source>
</evidence>
<feature type="domain" description="FTP" evidence="10">
    <location>
        <begin position="110"/>
        <end position="156"/>
    </location>
</feature>
<evidence type="ECO:0000259" key="10">
    <source>
        <dbReference type="Pfam" id="PF07504"/>
    </source>
</evidence>
<dbReference type="PRINTS" id="PR00730">
    <property type="entry name" value="THERMOLYSIN"/>
</dbReference>
<evidence type="ECO:0000256" key="2">
    <source>
        <dbReference type="ARBA" id="ARBA00022670"/>
    </source>
</evidence>
<dbReference type="CDD" id="cd09597">
    <property type="entry name" value="M4_TLP"/>
    <property type="match status" value="1"/>
</dbReference>
<dbReference type="InterPro" id="IPR023612">
    <property type="entry name" value="Peptidase_M4"/>
</dbReference>